<dbReference type="Pfam" id="PF04014">
    <property type="entry name" value="MazE_antitoxin"/>
    <property type="match status" value="1"/>
</dbReference>
<keyword evidence="4" id="KW-1185">Reference proteome</keyword>
<dbReference type="OrthoDB" id="9810009at2"/>
<dbReference type="InterPro" id="IPR007159">
    <property type="entry name" value="SpoVT-AbrB_dom"/>
</dbReference>
<protein>
    <submittedName>
        <fullName evidence="3">AbrB/MazE/SpoVT family DNA-binding domain-containing protein</fullName>
    </submittedName>
</protein>
<accession>A0A418VHQ1</accession>
<name>A0A418VHQ1_9DEIO</name>
<sequence length="79" mass="8979">MTTAKLFQTGRSQAVRLPKAFRFEGQEVIIKRVSNGVLLIPQSPEGQRAFWEGWYAAIPAVDVPLERNELPVQGRDWNL</sequence>
<dbReference type="AlphaFoldDB" id="A0A418VHQ1"/>
<feature type="domain" description="SpoVT-AbrB" evidence="2">
    <location>
        <begin position="4"/>
        <end position="44"/>
    </location>
</feature>
<evidence type="ECO:0000313" key="4">
    <source>
        <dbReference type="Proteomes" id="UP000286287"/>
    </source>
</evidence>
<evidence type="ECO:0000313" key="3">
    <source>
        <dbReference type="EMBL" id="RJF75654.1"/>
    </source>
</evidence>
<keyword evidence="1 3" id="KW-0238">DNA-binding</keyword>
<reference evidence="3 4" key="1">
    <citation type="submission" date="2018-09" db="EMBL/GenBank/DDBJ databases">
        <authorList>
            <person name="Zhu H."/>
        </authorList>
    </citation>
    <scope>NUCLEOTIDE SEQUENCE [LARGE SCALE GENOMIC DNA]</scope>
    <source>
        <strain evidence="3 4">K2S05-167</strain>
    </source>
</reference>
<comment type="caution">
    <text evidence="3">The sequence shown here is derived from an EMBL/GenBank/DDBJ whole genome shotgun (WGS) entry which is preliminary data.</text>
</comment>
<evidence type="ECO:0000256" key="1">
    <source>
        <dbReference type="PROSITE-ProRule" id="PRU01076"/>
    </source>
</evidence>
<organism evidence="3 4">
    <name type="scientific">Deinococcus cavernae</name>
    <dbReference type="NCBI Taxonomy" id="2320857"/>
    <lineage>
        <taxon>Bacteria</taxon>
        <taxon>Thermotogati</taxon>
        <taxon>Deinococcota</taxon>
        <taxon>Deinococci</taxon>
        <taxon>Deinococcales</taxon>
        <taxon>Deinococcaceae</taxon>
        <taxon>Deinococcus</taxon>
    </lineage>
</organism>
<dbReference type="EMBL" id="QYUJ01000004">
    <property type="protein sequence ID" value="RJF75654.1"/>
    <property type="molecule type" value="Genomic_DNA"/>
</dbReference>
<dbReference type="GO" id="GO:0003677">
    <property type="term" value="F:DNA binding"/>
    <property type="evidence" value="ECO:0007669"/>
    <property type="project" value="UniProtKB-UniRule"/>
</dbReference>
<proteinExistence type="predicted"/>
<dbReference type="PROSITE" id="PS51740">
    <property type="entry name" value="SPOVT_ABRB"/>
    <property type="match status" value="1"/>
</dbReference>
<dbReference type="Gene3D" id="2.10.260.10">
    <property type="match status" value="1"/>
</dbReference>
<dbReference type="InterPro" id="IPR037914">
    <property type="entry name" value="SpoVT-AbrB_sf"/>
</dbReference>
<gene>
    <name evidence="3" type="ORF">D3875_00980</name>
</gene>
<dbReference type="SMART" id="SM00966">
    <property type="entry name" value="SpoVT_AbrB"/>
    <property type="match status" value="1"/>
</dbReference>
<evidence type="ECO:0000259" key="2">
    <source>
        <dbReference type="PROSITE" id="PS51740"/>
    </source>
</evidence>
<dbReference type="Proteomes" id="UP000286287">
    <property type="component" value="Unassembled WGS sequence"/>
</dbReference>
<dbReference type="SUPFAM" id="SSF89447">
    <property type="entry name" value="AbrB/MazE/MraZ-like"/>
    <property type="match status" value="1"/>
</dbReference>
<dbReference type="RefSeq" id="WP_119760216.1">
    <property type="nucleotide sequence ID" value="NZ_QYUJ01000004.1"/>
</dbReference>